<keyword evidence="3" id="KW-1185">Reference proteome</keyword>
<dbReference type="EMBL" id="BNJF01000006">
    <property type="protein sequence ID" value="GHO49724.1"/>
    <property type="molecule type" value="Genomic_DNA"/>
</dbReference>
<protein>
    <submittedName>
        <fullName evidence="2">Uncharacterized protein</fullName>
    </submittedName>
</protein>
<evidence type="ECO:0000256" key="1">
    <source>
        <dbReference type="SAM" id="SignalP"/>
    </source>
</evidence>
<keyword evidence="1" id="KW-0732">Signal</keyword>
<evidence type="ECO:0000313" key="2">
    <source>
        <dbReference type="EMBL" id="GHO49724.1"/>
    </source>
</evidence>
<reference evidence="2" key="1">
    <citation type="submission" date="2020-10" db="EMBL/GenBank/DDBJ databases">
        <title>Taxonomic study of unclassified bacteria belonging to the class Ktedonobacteria.</title>
        <authorList>
            <person name="Yabe S."/>
            <person name="Wang C.M."/>
            <person name="Zheng Y."/>
            <person name="Sakai Y."/>
            <person name="Cavaletti L."/>
            <person name="Monciardini P."/>
            <person name="Donadio S."/>
        </authorList>
    </citation>
    <scope>NUCLEOTIDE SEQUENCE</scope>
    <source>
        <strain evidence="2">SOSP1-1</strain>
    </source>
</reference>
<comment type="caution">
    <text evidence="2">The sequence shown here is derived from an EMBL/GenBank/DDBJ whole genome shotgun (WGS) entry which is preliminary data.</text>
</comment>
<gene>
    <name evidence="2" type="ORF">KSX_78870</name>
</gene>
<dbReference type="AlphaFoldDB" id="A0A8J3I563"/>
<feature type="chain" id="PRO_5035303094" evidence="1">
    <location>
        <begin position="21"/>
        <end position="59"/>
    </location>
</feature>
<dbReference type="Proteomes" id="UP000612362">
    <property type="component" value="Unassembled WGS sequence"/>
</dbReference>
<accession>A0A8J3I563</accession>
<sequence length="59" mass="6310">MHLRAKKLAAPTLAWMLTHAKNLVASGASSWGVKSSFGSSATENSFRQVLCAVKLIHSI</sequence>
<evidence type="ECO:0000313" key="3">
    <source>
        <dbReference type="Proteomes" id="UP000612362"/>
    </source>
</evidence>
<proteinExistence type="predicted"/>
<organism evidence="2 3">
    <name type="scientific">Ktedonospora formicarum</name>
    <dbReference type="NCBI Taxonomy" id="2778364"/>
    <lineage>
        <taxon>Bacteria</taxon>
        <taxon>Bacillati</taxon>
        <taxon>Chloroflexota</taxon>
        <taxon>Ktedonobacteria</taxon>
        <taxon>Ktedonobacterales</taxon>
        <taxon>Ktedonobacteraceae</taxon>
        <taxon>Ktedonospora</taxon>
    </lineage>
</organism>
<feature type="signal peptide" evidence="1">
    <location>
        <begin position="1"/>
        <end position="20"/>
    </location>
</feature>
<name>A0A8J3I563_9CHLR</name>